<comment type="caution">
    <text evidence="1">The sequence shown here is derived from an EMBL/GenBank/DDBJ whole genome shotgun (WGS) entry which is preliminary data.</text>
</comment>
<protein>
    <submittedName>
        <fullName evidence="1">Uncharacterized protein</fullName>
    </submittedName>
</protein>
<accession>G9XPM9</accession>
<dbReference type="EMBL" id="AFZX01000075">
    <property type="protein sequence ID" value="EHL06357.1"/>
    <property type="molecule type" value="Genomic_DNA"/>
</dbReference>
<dbReference type="HOGENOM" id="CLU_3117119_0_0_9"/>
<dbReference type="AlphaFoldDB" id="G9XPM9"/>
<name>G9XPM9_DESHA</name>
<evidence type="ECO:0000313" key="1">
    <source>
        <dbReference type="EMBL" id="EHL06357.1"/>
    </source>
</evidence>
<dbReference type="Proteomes" id="UP000004416">
    <property type="component" value="Unassembled WGS sequence"/>
</dbReference>
<sequence length="50" mass="5744">MPWFGALDLLSTGITYGICLPGTLYTKELWKQPMFSMASPWRNRASSKKY</sequence>
<reference evidence="1 2" key="1">
    <citation type="submission" date="2011-08" db="EMBL/GenBank/DDBJ databases">
        <authorList>
            <person name="Weinstock G."/>
            <person name="Sodergren E."/>
            <person name="Clifton S."/>
            <person name="Fulton L."/>
            <person name="Fulton B."/>
            <person name="Courtney L."/>
            <person name="Fronick C."/>
            <person name="Harrison M."/>
            <person name="Strong C."/>
            <person name="Farmer C."/>
            <person name="Delahaunty K."/>
            <person name="Markovic C."/>
            <person name="Hall O."/>
            <person name="Minx P."/>
            <person name="Tomlinson C."/>
            <person name="Mitreva M."/>
            <person name="Hou S."/>
            <person name="Chen J."/>
            <person name="Wollam A."/>
            <person name="Pepin K.H."/>
            <person name="Johnson M."/>
            <person name="Bhonagiri V."/>
            <person name="Zhang X."/>
            <person name="Suruliraj S."/>
            <person name="Warren W."/>
            <person name="Chinwalla A."/>
            <person name="Mardis E.R."/>
            <person name="Wilson R.K."/>
        </authorList>
    </citation>
    <scope>NUCLEOTIDE SEQUENCE [LARGE SCALE GENOMIC DNA]</scope>
    <source>
        <strain evidence="1 2">DP7</strain>
    </source>
</reference>
<gene>
    <name evidence="1" type="ORF">HMPREF0322_02925</name>
</gene>
<proteinExistence type="predicted"/>
<evidence type="ECO:0000313" key="2">
    <source>
        <dbReference type="Proteomes" id="UP000004416"/>
    </source>
</evidence>
<organism evidence="1 2">
    <name type="scientific">Desulfitobacterium hafniense DP7</name>
    <dbReference type="NCBI Taxonomy" id="537010"/>
    <lineage>
        <taxon>Bacteria</taxon>
        <taxon>Bacillati</taxon>
        <taxon>Bacillota</taxon>
        <taxon>Clostridia</taxon>
        <taxon>Eubacteriales</taxon>
        <taxon>Desulfitobacteriaceae</taxon>
        <taxon>Desulfitobacterium</taxon>
    </lineage>
</organism>